<organism evidence="2 3">
    <name type="scientific">Elysia marginata</name>
    <dbReference type="NCBI Taxonomy" id="1093978"/>
    <lineage>
        <taxon>Eukaryota</taxon>
        <taxon>Metazoa</taxon>
        <taxon>Spiralia</taxon>
        <taxon>Lophotrochozoa</taxon>
        <taxon>Mollusca</taxon>
        <taxon>Gastropoda</taxon>
        <taxon>Heterobranchia</taxon>
        <taxon>Euthyneura</taxon>
        <taxon>Panpulmonata</taxon>
        <taxon>Sacoglossa</taxon>
        <taxon>Placobranchoidea</taxon>
        <taxon>Plakobranchidae</taxon>
        <taxon>Elysia</taxon>
    </lineage>
</organism>
<dbReference type="InterPro" id="IPR005135">
    <property type="entry name" value="Endo/exonuclease/phosphatase"/>
</dbReference>
<dbReference type="Proteomes" id="UP000762676">
    <property type="component" value="Unassembled WGS sequence"/>
</dbReference>
<name>A0AAV4JH50_9GAST</name>
<sequence>MWSKLFPQHQLCRSSLSQYFSKQKHWIGRGTRGGVRKQRPINVHITAPPTFQQQTFKPKQTVNEFNLIKIYSLPVTQETSSLLKCLYLNAQSCRNKTLEIHDLILESNADVVFITETWLKAFGDEPLIKEILPAGFDILSIPRRSGPGGGTAIIYKSCVQVSSKTPASKVSTFSSFEFCEILFNTLSGSLLCICVYRPPTSKKNPSSKETFNKEFSDFLDSKYEKKNIFVLGDFNLHFENTNDCSVNNFRKTIDEHGLHQHISKPTHKYHHTLDLVMTRGNYSLHDIEIKDVCISDHFIISFVTNVSKPKCDEQSVTSRNISQINTIDFKNKLSSILSKDPPRNIDSLNSALSKLLEDAAPMRRRTVKPRPPAPWLTPQVKAAKQERRKAERQWKKSGLTVHRDIYRLKHQFVCNLIKDLKRKFVNEKIVESQSSKEIFNICNDLLGKNKLKSLPNNFPPDKIPDVLNDFFVEKVDKIRQELDAKKSEPYYHEFKGDVLNCFEPVTEQVVRNIILDSSKTSCDLDPLPSNLFIECLDLLLPYITNCINDSLESGSVPCCFKEAIVRPLLKKNDLDENLLKNYRPVSNLPFLSKVLEKVVLIQIEFHLNKNRLKEIYQSAYKKKHSTETALLKVHSDLLEATDSGQVSILALLDLSAAFDT</sequence>
<dbReference type="InterPro" id="IPR036691">
    <property type="entry name" value="Endo/exonu/phosph_ase_sf"/>
</dbReference>
<gene>
    <name evidence="2" type="ORF">ElyMa_005072800</name>
</gene>
<reference evidence="2 3" key="1">
    <citation type="journal article" date="2021" name="Elife">
        <title>Chloroplast acquisition without the gene transfer in kleptoplastic sea slugs, Plakobranchus ocellatus.</title>
        <authorList>
            <person name="Maeda T."/>
            <person name="Takahashi S."/>
            <person name="Yoshida T."/>
            <person name="Shimamura S."/>
            <person name="Takaki Y."/>
            <person name="Nagai Y."/>
            <person name="Toyoda A."/>
            <person name="Suzuki Y."/>
            <person name="Arimoto A."/>
            <person name="Ishii H."/>
            <person name="Satoh N."/>
            <person name="Nishiyama T."/>
            <person name="Hasebe M."/>
            <person name="Maruyama T."/>
            <person name="Minagawa J."/>
            <person name="Obokata J."/>
            <person name="Shigenobu S."/>
        </authorList>
    </citation>
    <scope>NUCLEOTIDE SEQUENCE [LARGE SCALE GENOMIC DNA]</scope>
</reference>
<dbReference type="AlphaFoldDB" id="A0AAV4JH50"/>
<keyword evidence="2" id="KW-0548">Nucleotidyltransferase</keyword>
<evidence type="ECO:0000259" key="1">
    <source>
        <dbReference type="Pfam" id="PF03372"/>
    </source>
</evidence>
<dbReference type="Gene3D" id="3.60.10.10">
    <property type="entry name" value="Endonuclease/exonuclease/phosphatase"/>
    <property type="match status" value="1"/>
</dbReference>
<keyword evidence="3" id="KW-1185">Reference proteome</keyword>
<comment type="caution">
    <text evidence="2">The sequence shown here is derived from an EMBL/GenBank/DDBJ whole genome shotgun (WGS) entry which is preliminary data.</text>
</comment>
<dbReference type="EMBL" id="BMAT01010144">
    <property type="protein sequence ID" value="GFS21053.1"/>
    <property type="molecule type" value="Genomic_DNA"/>
</dbReference>
<dbReference type="PANTHER" id="PTHR46670">
    <property type="entry name" value="ENDO/EXONUCLEASE/PHOSPHATASE DOMAIN-CONTAINING PROTEIN"/>
    <property type="match status" value="1"/>
</dbReference>
<dbReference type="Pfam" id="PF03372">
    <property type="entry name" value="Exo_endo_phos"/>
    <property type="match status" value="1"/>
</dbReference>
<keyword evidence="2" id="KW-0808">Transferase</keyword>
<evidence type="ECO:0000313" key="3">
    <source>
        <dbReference type="Proteomes" id="UP000762676"/>
    </source>
</evidence>
<proteinExistence type="predicted"/>
<dbReference type="SUPFAM" id="SSF56219">
    <property type="entry name" value="DNase I-like"/>
    <property type="match status" value="1"/>
</dbReference>
<dbReference type="GO" id="GO:0003964">
    <property type="term" value="F:RNA-directed DNA polymerase activity"/>
    <property type="evidence" value="ECO:0007669"/>
    <property type="project" value="UniProtKB-KW"/>
</dbReference>
<protein>
    <submittedName>
        <fullName evidence="2">Reverse transcriptase-like protein</fullName>
    </submittedName>
</protein>
<evidence type="ECO:0000313" key="2">
    <source>
        <dbReference type="EMBL" id="GFS21053.1"/>
    </source>
</evidence>
<feature type="domain" description="Endonuclease/exonuclease/phosphatase" evidence="1">
    <location>
        <begin position="88"/>
        <end position="297"/>
    </location>
</feature>
<keyword evidence="2" id="KW-0695">RNA-directed DNA polymerase</keyword>
<accession>A0AAV4JH50</accession>
<dbReference type="PANTHER" id="PTHR46670:SF3">
    <property type="entry name" value="ENDONUCLEASE_EXONUCLEASE_PHOSPHATASE DOMAIN-CONTAINING PROTEIN"/>
    <property type="match status" value="1"/>
</dbReference>